<evidence type="ECO:0000313" key="1">
    <source>
        <dbReference type="EMBL" id="PON38984.1"/>
    </source>
</evidence>
<protein>
    <submittedName>
        <fullName evidence="1">Uncharacterized protein</fullName>
    </submittedName>
</protein>
<proteinExistence type="predicted"/>
<dbReference type="EMBL" id="JXTC01000734">
    <property type="protein sequence ID" value="PON38984.1"/>
    <property type="molecule type" value="Genomic_DNA"/>
</dbReference>
<dbReference type="Proteomes" id="UP000237000">
    <property type="component" value="Unassembled WGS sequence"/>
</dbReference>
<feature type="non-terminal residue" evidence="1">
    <location>
        <position position="57"/>
    </location>
</feature>
<organism evidence="1 2">
    <name type="scientific">Trema orientale</name>
    <name type="common">Charcoal tree</name>
    <name type="synonym">Celtis orientalis</name>
    <dbReference type="NCBI Taxonomy" id="63057"/>
    <lineage>
        <taxon>Eukaryota</taxon>
        <taxon>Viridiplantae</taxon>
        <taxon>Streptophyta</taxon>
        <taxon>Embryophyta</taxon>
        <taxon>Tracheophyta</taxon>
        <taxon>Spermatophyta</taxon>
        <taxon>Magnoliopsida</taxon>
        <taxon>eudicotyledons</taxon>
        <taxon>Gunneridae</taxon>
        <taxon>Pentapetalae</taxon>
        <taxon>rosids</taxon>
        <taxon>fabids</taxon>
        <taxon>Rosales</taxon>
        <taxon>Cannabaceae</taxon>
        <taxon>Trema</taxon>
    </lineage>
</organism>
<dbReference type="AlphaFoldDB" id="A0A2P5AR24"/>
<dbReference type="InParanoid" id="A0A2P5AR24"/>
<evidence type="ECO:0000313" key="2">
    <source>
        <dbReference type="Proteomes" id="UP000237000"/>
    </source>
</evidence>
<sequence length="57" mass="6453">GVAPKGQYTTRYFIGQWPTSQPILIALSEMTSSSKLIPSNWLLDKLIRSPETRLNTF</sequence>
<comment type="caution">
    <text evidence="1">The sequence shown here is derived from an EMBL/GenBank/DDBJ whole genome shotgun (WGS) entry which is preliminary data.</text>
</comment>
<reference evidence="2" key="1">
    <citation type="submission" date="2016-06" db="EMBL/GenBank/DDBJ databases">
        <title>Parallel loss of symbiosis genes in relatives of nitrogen-fixing non-legume Parasponia.</title>
        <authorList>
            <person name="Van Velzen R."/>
            <person name="Holmer R."/>
            <person name="Bu F."/>
            <person name="Rutten L."/>
            <person name="Van Zeijl A."/>
            <person name="Liu W."/>
            <person name="Santuari L."/>
            <person name="Cao Q."/>
            <person name="Sharma T."/>
            <person name="Shen D."/>
            <person name="Roswanjaya Y."/>
            <person name="Wardhani T."/>
            <person name="Kalhor M.S."/>
            <person name="Jansen J."/>
            <person name="Van den Hoogen J."/>
            <person name="Gungor B."/>
            <person name="Hartog M."/>
            <person name="Hontelez J."/>
            <person name="Verver J."/>
            <person name="Yang W.-C."/>
            <person name="Schijlen E."/>
            <person name="Repin R."/>
            <person name="Schilthuizen M."/>
            <person name="Schranz E."/>
            <person name="Heidstra R."/>
            <person name="Miyata K."/>
            <person name="Fedorova E."/>
            <person name="Kohlen W."/>
            <person name="Bisseling T."/>
            <person name="Smit S."/>
            <person name="Geurts R."/>
        </authorList>
    </citation>
    <scope>NUCLEOTIDE SEQUENCE [LARGE SCALE GENOMIC DNA]</scope>
    <source>
        <strain evidence="2">cv. RG33-2</strain>
    </source>
</reference>
<keyword evidence="2" id="KW-1185">Reference proteome</keyword>
<accession>A0A2P5AR24</accession>
<feature type="non-terminal residue" evidence="1">
    <location>
        <position position="1"/>
    </location>
</feature>
<gene>
    <name evidence="1" type="ORF">TorRG33x02_343890</name>
</gene>
<name>A0A2P5AR24_TREOI</name>